<protein>
    <submittedName>
        <fullName evidence="2">S-layer homology domain-containing protein</fullName>
    </submittedName>
</protein>
<evidence type="ECO:0000313" key="2">
    <source>
        <dbReference type="EMBL" id="MDP5273194.1"/>
    </source>
</evidence>
<accession>A0ABT9IWL0</accession>
<proteinExistence type="predicted"/>
<comment type="caution">
    <text evidence="2">The sequence shown here is derived from an EMBL/GenBank/DDBJ whole genome shotgun (WGS) entry which is preliminary data.</text>
</comment>
<evidence type="ECO:0000259" key="1">
    <source>
        <dbReference type="PROSITE" id="PS51272"/>
    </source>
</evidence>
<dbReference type="Pfam" id="PF00395">
    <property type="entry name" value="SLH"/>
    <property type="match status" value="2"/>
</dbReference>
<dbReference type="InterPro" id="IPR025748">
    <property type="entry name" value="PrcB_C_dom"/>
</dbReference>
<gene>
    <name evidence="2" type="ORF">Q5Y73_03685</name>
</gene>
<feature type="domain" description="SLH" evidence="1">
    <location>
        <begin position="150"/>
        <end position="213"/>
    </location>
</feature>
<organism evidence="2 3">
    <name type="scientific">Chengkuizengella axinellae</name>
    <dbReference type="NCBI Taxonomy" id="3064388"/>
    <lineage>
        <taxon>Bacteria</taxon>
        <taxon>Bacillati</taxon>
        <taxon>Bacillota</taxon>
        <taxon>Bacilli</taxon>
        <taxon>Bacillales</taxon>
        <taxon>Paenibacillaceae</taxon>
        <taxon>Chengkuizengella</taxon>
    </lineage>
</organism>
<reference evidence="2 3" key="1">
    <citation type="submission" date="2023-08" db="EMBL/GenBank/DDBJ databases">
        <authorList>
            <person name="Park J.-S."/>
        </authorList>
    </citation>
    <scope>NUCLEOTIDE SEQUENCE [LARGE SCALE GENOMIC DNA]</scope>
    <source>
        <strain evidence="2 3">2205SS18-9</strain>
    </source>
</reference>
<dbReference type="EMBL" id="JAVAMP010000001">
    <property type="protein sequence ID" value="MDP5273194.1"/>
    <property type="molecule type" value="Genomic_DNA"/>
</dbReference>
<feature type="domain" description="SLH" evidence="1">
    <location>
        <begin position="20"/>
        <end position="83"/>
    </location>
</feature>
<dbReference type="PROSITE" id="PS51272">
    <property type="entry name" value="SLH"/>
    <property type="match status" value="2"/>
</dbReference>
<keyword evidence="3" id="KW-1185">Reference proteome</keyword>
<dbReference type="InterPro" id="IPR001119">
    <property type="entry name" value="SLH_dom"/>
</dbReference>
<evidence type="ECO:0000313" key="3">
    <source>
        <dbReference type="Proteomes" id="UP001231941"/>
    </source>
</evidence>
<dbReference type="Pfam" id="PF14343">
    <property type="entry name" value="PrcB_C"/>
    <property type="match status" value="1"/>
</dbReference>
<name>A0ABT9IWL0_9BACL</name>
<dbReference type="RefSeq" id="WP_305990480.1">
    <property type="nucleotide sequence ID" value="NZ_JAVAMP010000001.1"/>
</dbReference>
<dbReference type="Proteomes" id="UP001231941">
    <property type="component" value="Unassembled WGS sequence"/>
</dbReference>
<sequence length="312" mass="35330">MKKFITGISMIFMFVFVVAGSVFAFSDLPEGSDKNIIMELKRNGVVSGMDENNFAPNEQLTYAQGISIIVKGLDLNLAHMTFIKQPLASDYFTNISDEAWYADYFVKAFLNSVDMEKDVDPNQKMTREQFAHALFQAVNAKGDYSFIEIFLTIKDQEQINSNYMDSIQKLLISEIAVLDDKDMFKPSQKMTRIDAAVMIYNAMNFVENKENSDSVPTPPPFDLPVTIDNEVTFDVTKINEEVSKVTLSWGEKPNPGYSIEITSIEFKNDTAVIHYKLSYPEEGMFYATVITEPKAETFISNSFTPTIQQLVD</sequence>